<feature type="compositionally biased region" description="Basic residues" evidence="1">
    <location>
        <begin position="32"/>
        <end position="50"/>
    </location>
</feature>
<organism evidence="2 3">
    <name type="scientific">Candidatus Jorgensenbacteria bacterium GW2011_GWA2_45_9</name>
    <dbReference type="NCBI Taxonomy" id="1618663"/>
    <lineage>
        <taxon>Bacteria</taxon>
        <taxon>Candidatus Joergenseniibacteriota</taxon>
    </lineage>
</organism>
<name>A0A0G1QDC3_9BACT</name>
<sequence>MIEIKKKEGEHVGSFVFRFNKKVKQSGVMREMRKRKFQSRAKNKNKRRKAALYKVQKQAEYKKARKHGSVPIARK</sequence>
<accession>A0A0G1QDC3</accession>
<comment type="caution">
    <text evidence="2">The sequence shown here is derived from an EMBL/GenBank/DDBJ whole genome shotgun (WGS) entry which is preliminary data.</text>
</comment>
<evidence type="ECO:0000313" key="2">
    <source>
        <dbReference type="EMBL" id="KKU15748.1"/>
    </source>
</evidence>
<evidence type="ECO:0008006" key="4">
    <source>
        <dbReference type="Google" id="ProtNLM"/>
    </source>
</evidence>
<dbReference type="EMBL" id="LCLJ01000004">
    <property type="protein sequence ID" value="KKU15748.1"/>
    <property type="molecule type" value="Genomic_DNA"/>
</dbReference>
<feature type="region of interest" description="Disordered" evidence="1">
    <location>
        <begin position="27"/>
        <end position="50"/>
    </location>
</feature>
<dbReference type="Proteomes" id="UP000034727">
    <property type="component" value="Unassembled WGS sequence"/>
</dbReference>
<gene>
    <name evidence="2" type="ORF">UX22_C0004G0069</name>
</gene>
<dbReference type="AlphaFoldDB" id="A0A0G1QDC3"/>
<protein>
    <recommendedName>
        <fullName evidence="4">30S ribosomal protein S21</fullName>
    </recommendedName>
</protein>
<evidence type="ECO:0000313" key="3">
    <source>
        <dbReference type="Proteomes" id="UP000034727"/>
    </source>
</evidence>
<reference evidence="2 3" key="1">
    <citation type="journal article" date="2015" name="Nature">
        <title>rRNA introns, odd ribosomes, and small enigmatic genomes across a large radiation of phyla.</title>
        <authorList>
            <person name="Brown C.T."/>
            <person name="Hug L.A."/>
            <person name="Thomas B.C."/>
            <person name="Sharon I."/>
            <person name="Castelle C.J."/>
            <person name="Singh A."/>
            <person name="Wilkins M.J."/>
            <person name="Williams K.H."/>
            <person name="Banfield J.F."/>
        </authorList>
    </citation>
    <scope>NUCLEOTIDE SEQUENCE [LARGE SCALE GENOMIC DNA]</scope>
</reference>
<evidence type="ECO:0000256" key="1">
    <source>
        <dbReference type="SAM" id="MobiDB-lite"/>
    </source>
</evidence>
<proteinExistence type="predicted"/>